<evidence type="ECO:0000313" key="2">
    <source>
        <dbReference type="Proteomes" id="UP001176961"/>
    </source>
</evidence>
<accession>A0AA36DU03</accession>
<proteinExistence type="predicted"/>
<name>A0AA36DU03_CYLNA</name>
<reference evidence="1" key="1">
    <citation type="submission" date="2023-07" db="EMBL/GenBank/DDBJ databases">
        <authorList>
            <consortium name="CYATHOMIX"/>
        </authorList>
    </citation>
    <scope>NUCLEOTIDE SEQUENCE</scope>
    <source>
        <strain evidence="1">N/A</strain>
    </source>
</reference>
<evidence type="ECO:0000313" key="1">
    <source>
        <dbReference type="EMBL" id="CAJ0592665.1"/>
    </source>
</evidence>
<dbReference type="Proteomes" id="UP001176961">
    <property type="component" value="Unassembled WGS sequence"/>
</dbReference>
<dbReference type="EMBL" id="CATQJL010000112">
    <property type="protein sequence ID" value="CAJ0592665.1"/>
    <property type="molecule type" value="Genomic_DNA"/>
</dbReference>
<sequence>MGKVDTFNQENFPKIVGDSVEFTQLPCIRTRIIVPVEDGQPIERVSIKRETSIAQSTLDYFDRIPHERIEHSIETLIYKATLLYFEDDFRLTDCADLDDKTSVGSCDIIQDYRRSGKDVAKAVTNGSMDASFNVPIQHRGAVPVRLNASRVPNVKYSSTESLKSLDSTGSDPQDTIETRLIAIHQNSFKYS</sequence>
<comment type="caution">
    <text evidence="1">The sequence shown here is derived from an EMBL/GenBank/DDBJ whole genome shotgun (WGS) entry which is preliminary data.</text>
</comment>
<gene>
    <name evidence="1" type="ORF">CYNAS_LOCUS4648</name>
</gene>
<protein>
    <submittedName>
        <fullName evidence="1">Uncharacterized protein</fullName>
    </submittedName>
</protein>
<organism evidence="1 2">
    <name type="scientific">Cylicocyclus nassatus</name>
    <name type="common">Nematode worm</name>
    <dbReference type="NCBI Taxonomy" id="53992"/>
    <lineage>
        <taxon>Eukaryota</taxon>
        <taxon>Metazoa</taxon>
        <taxon>Ecdysozoa</taxon>
        <taxon>Nematoda</taxon>
        <taxon>Chromadorea</taxon>
        <taxon>Rhabditida</taxon>
        <taxon>Rhabditina</taxon>
        <taxon>Rhabditomorpha</taxon>
        <taxon>Strongyloidea</taxon>
        <taxon>Strongylidae</taxon>
        <taxon>Cylicocyclus</taxon>
    </lineage>
</organism>
<keyword evidence="2" id="KW-1185">Reference proteome</keyword>
<dbReference type="AlphaFoldDB" id="A0AA36DU03"/>